<evidence type="ECO:0000256" key="1">
    <source>
        <dbReference type="SAM" id="SignalP"/>
    </source>
</evidence>
<feature type="chain" id="PRO_5010183833" evidence="1">
    <location>
        <begin position="32"/>
        <end position="147"/>
    </location>
</feature>
<organism evidence="2 3">
    <name type="scientific">Nitrosospira multiformis</name>
    <dbReference type="NCBI Taxonomy" id="1231"/>
    <lineage>
        <taxon>Bacteria</taxon>
        <taxon>Pseudomonadati</taxon>
        <taxon>Pseudomonadota</taxon>
        <taxon>Betaproteobacteria</taxon>
        <taxon>Nitrosomonadales</taxon>
        <taxon>Nitrosomonadaceae</taxon>
        <taxon>Nitrosospira</taxon>
    </lineage>
</organism>
<evidence type="ECO:0000313" key="3">
    <source>
        <dbReference type="Proteomes" id="UP000183898"/>
    </source>
</evidence>
<dbReference type="RefSeq" id="WP_074745309.1">
    <property type="nucleotide sequence ID" value="NZ_FOCT01000004.1"/>
</dbReference>
<keyword evidence="1" id="KW-0732">Signal</keyword>
<sequence>MIAAKCRGQLRFATVIAVLIFSSILGNGAFAQGETQQGVIELTLPRPVSGNEKVWVEVRTRALPKQAEIRVTAPDGTLFGTISPYGAPGTLHHEAATATYTIPLPPSAISDGHVELCLEVDEPDKPPRAPWPVEVESLNLVYVPVSD</sequence>
<feature type="signal peptide" evidence="1">
    <location>
        <begin position="1"/>
        <end position="31"/>
    </location>
</feature>
<dbReference type="EMBL" id="FOCT01000004">
    <property type="protein sequence ID" value="SEN38656.1"/>
    <property type="molecule type" value="Genomic_DNA"/>
</dbReference>
<gene>
    <name evidence="2" type="ORF">SAMN05216404_10485</name>
</gene>
<name>A0A1H8G3S8_9PROT</name>
<evidence type="ECO:0000313" key="2">
    <source>
        <dbReference type="EMBL" id="SEN38656.1"/>
    </source>
</evidence>
<dbReference type="AlphaFoldDB" id="A0A1H8G3S8"/>
<dbReference type="Proteomes" id="UP000183898">
    <property type="component" value="Unassembled WGS sequence"/>
</dbReference>
<proteinExistence type="predicted"/>
<accession>A0A1H8G3S8</accession>
<reference evidence="2 3" key="1">
    <citation type="submission" date="2016-10" db="EMBL/GenBank/DDBJ databases">
        <authorList>
            <person name="de Groot N.N."/>
        </authorList>
    </citation>
    <scope>NUCLEOTIDE SEQUENCE [LARGE SCALE GENOMIC DNA]</scope>
    <source>
        <strain evidence="2 3">Nl18</strain>
    </source>
</reference>
<protein>
    <submittedName>
        <fullName evidence="2">Uncharacterized protein</fullName>
    </submittedName>
</protein>